<evidence type="ECO:0000313" key="4">
    <source>
        <dbReference type="Proteomes" id="UP000799779"/>
    </source>
</evidence>
<name>A0A6A5W2V5_9PLEO</name>
<accession>A0A6A5W2V5</accession>
<protein>
    <submittedName>
        <fullName evidence="3">Uncharacterized protein</fullName>
    </submittedName>
</protein>
<dbReference type="EMBL" id="ML977642">
    <property type="protein sequence ID" value="KAF1995279.1"/>
    <property type="molecule type" value="Genomic_DNA"/>
</dbReference>
<gene>
    <name evidence="3" type="ORF">P154DRAFT_349014</name>
</gene>
<evidence type="ECO:0000256" key="2">
    <source>
        <dbReference type="SAM" id="Phobius"/>
    </source>
</evidence>
<feature type="transmembrane region" description="Helical" evidence="2">
    <location>
        <begin position="20"/>
        <end position="38"/>
    </location>
</feature>
<reference evidence="3" key="1">
    <citation type="journal article" date="2020" name="Stud. Mycol.">
        <title>101 Dothideomycetes genomes: a test case for predicting lifestyles and emergence of pathogens.</title>
        <authorList>
            <person name="Haridas S."/>
            <person name="Albert R."/>
            <person name="Binder M."/>
            <person name="Bloem J."/>
            <person name="Labutti K."/>
            <person name="Salamov A."/>
            <person name="Andreopoulos B."/>
            <person name="Baker S."/>
            <person name="Barry K."/>
            <person name="Bills G."/>
            <person name="Bluhm B."/>
            <person name="Cannon C."/>
            <person name="Castanera R."/>
            <person name="Culley D."/>
            <person name="Daum C."/>
            <person name="Ezra D."/>
            <person name="Gonzalez J."/>
            <person name="Henrissat B."/>
            <person name="Kuo A."/>
            <person name="Liang C."/>
            <person name="Lipzen A."/>
            <person name="Lutzoni F."/>
            <person name="Magnuson J."/>
            <person name="Mondo S."/>
            <person name="Nolan M."/>
            <person name="Ohm R."/>
            <person name="Pangilinan J."/>
            <person name="Park H.-J."/>
            <person name="Ramirez L."/>
            <person name="Alfaro M."/>
            <person name="Sun H."/>
            <person name="Tritt A."/>
            <person name="Yoshinaga Y."/>
            <person name="Zwiers L.-H."/>
            <person name="Turgeon B."/>
            <person name="Goodwin S."/>
            <person name="Spatafora J."/>
            <person name="Crous P."/>
            <person name="Grigoriev I."/>
        </authorList>
    </citation>
    <scope>NUCLEOTIDE SEQUENCE</scope>
    <source>
        <strain evidence="3">CBS 123094</strain>
    </source>
</reference>
<dbReference type="AlphaFoldDB" id="A0A6A5W2V5"/>
<sequence length="140" mass="16037">MHWIVHPLVFQLTFLLSQSHNLLFLSCSSFFLLLRFFALQVWARPRSLPSAAHSPYPCHPFAGYALSQWPRTSRRFDNPGPLTNHFQGQAHERRRLARATVPPEGASPADSVQQWKHTLHAGLFSSSRWNCYLSRALSRG</sequence>
<keyword evidence="4" id="KW-1185">Reference proteome</keyword>
<keyword evidence="2" id="KW-0812">Transmembrane</keyword>
<dbReference type="Proteomes" id="UP000799779">
    <property type="component" value="Unassembled WGS sequence"/>
</dbReference>
<organism evidence="3 4">
    <name type="scientific">Amniculicola lignicola CBS 123094</name>
    <dbReference type="NCBI Taxonomy" id="1392246"/>
    <lineage>
        <taxon>Eukaryota</taxon>
        <taxon>Fungi</taxon>
        <taxon>Dikarya</taxon>
        <taxon>Ascomycota</taxon>
        <taxon>Pezizomycotina</taxon>
        <taxon>Dothideomycetes</taxon>
        <taxon>Pleosporomycetidae</taxon>
        <taxon>Pleosporales</taxon>
        <taxon>Amniculicolaceae</taxon>
        <taxon>Amniculicola</taxon>
    </lineage>
</organism>
<evidence type="ECO:0000313" key="3">
    <source>
        <dbReference type="EMBL" id="KAF1995279.1"/>
    </source>
</evidence>
<feature type="region of interest" description="Disordered" evidence="1">
    <location>
        <begin position="88"/>
        <end position="110"/>
    </location>
</feature>
<keyword evidence="2" id="KW-0472">Membrane</keyword>
<keyword evidence="2" id="KW-1133">Transmembrane helix</keyword>
<proteinExistence type="predicted"/>
<evidence type="ECO:0000256" key="1">
    <source>
        <dbReference type="SAM" id="MobiDB-lite"/>
    </source>
</evidence>